<sequence>MIFLTFFLHFFVNSVYVPYHNTETPILLQFTDKELAYSKNLYRPFLVLVINDYARANNEEVIRTISQISLEFGEKVLIGMMRESRANQIYEDIQKHLHGQNQFLYSPFIVYYDVGRPIYVTSLINDEVAITHTLNFWINGPKIVSNFKELMEALGNSPLSIISKKSALKEAFNITSKALITSGPVDLIQAEDDLFKMLNLPNHNFSVFVKEDMSINGFTNYDEFLKYSLPHFKIFEQNDITSNIYNQENDIVAIFDTNLKPEYNNTLYYLKEKYPQYLYGIVDKKSLFDVYSYYTHQDIKDLPAALIFNREKRFYYPLPQNLNNEPNMTSLLNKYVKSVVEERIQKEYMSEELNETVSDIENDVTRLVGNNFENFVNDTETDSLIFFETPQNWPFYFKFFQYAQGNVSSLGVKMKFGYIDPTKNSSPYRFPKIYSNPLIELYLKDGTMIPMLNIVNEEGIMRFLHFFASDGNRIPATNFTSSQARSERYRISSVYHIFYDEYIDLFNSMFENIDNPTHIS</sequence>
<keyword evidence="1" id="KW-0732">Signal</keyword>
<dbReference type="EMBL" id="JAPFFF010000007">
    <property type="protein sequence ID" value="KAK8886251.1"/>
    <property type="molecule type" value="Genomic_DNA"/>
</dbReference>
<protein>
    <recommendedName>
        <fullName evidence="4">Thioredoxin domain-containing protein</fullName>
    </recommendedName>
</protein>
<proteinExistence type="predicted"/>
<keyword evidence="3" id="KW-1185">Reference proteome</keyword>
<evidence type="ECO:0000256" key="1">
    <source>
        <dbReference type="SAM" id="SignalP"/>
    </source>
</evidence>
<evidence type="ECO:0000313" key="2">
    <source>
        <dbReference type="EMBL" id="KAK8886251.1"/>
    </source>
</evidence>
<feature type="chain" id="PRO_5045083458" description="Thioredoxin domain-containing protein" evidence="1">
    <location>
        <begin position="23"/>
        <end position="520"/>
    </location>
</feature>
<dbReference type="Proteomes" id="UP001470230">
    <property type="component" value="Unassembled WGS sequence"/>
</dbReference>
<feature type="signal peptide" evidence="1">
    <location>
        <begin position="1"/>
        <end position="22"/>
    </location>
</feature>
<gene>
    <name evidence="2" type="ORF">M9Y10_041711</name>
</gene>
<reference evidence="2 3" key="1">
    <citation type="submission" date="2024-04" db="EMBL/GenBank/DDBJ databases">
        <title>Tritrichomonas musculus Genome.</title>
        <authorList>
            <person name="Alves-Ferreira E."/>
            <person name="Grigg M."/>
            <person name="Lorenzi H."/>
            <person name="Galac M."/>
        </authorList>
    </citation>
    <scope>NUCLEOTIDE SEQUENCE [LARGE SCALE GENOMIC DNA]</scope>
    <source>
        <strain evidence="2 3">EAF2021</strain>
    </source>
</reference>
<dbReference type="SUPFAM" id="SSF52833">
    <property type="entry name" value="Thioredoxin-like"/>
    <property type="match status" value="1"/>
</dbReference>
<dbReference type="InterPro" id="IPR036249">
    <property type="entry name" value="Thioredoxin-like_sf"/>
</dbReference>
<comment type="caution">
    <text evidence="2">The sequence shown here is derived from an EMBL/GenBank/DDBJ whole genome shotgun (WGS) entry which is preliminary data.</text>
</comment>
<evidence type="ECO:0008006" key="4">
    <source>
        <dbReference type="Google" id="ProtNLM"/>
    </source>
</evidence>
<accession>A0ABR2K647</accession>
<organism evidence="2 3">
    <name type="scientific">Tritrichomonas musculus</name>
    <dbReference type="NCBI Taxonomy" id="1915356"/>
    <lineage>
        <taxon>Eukaryota</taxon>
        <taxon>Metamonada</taxon>
        <taxon>Parabasalia</taxon>
        <taxon>Tritrichomonadida</taxon>
        <taxon>Tritrichomonadidae</taxon>
        <taxon>Tritrichomonas</taxon>
    </lineage>
</organism>
<evidence type="ECO:0000313" key="3">
    <source>
        <dbReference type="Proteomes" id="UP001470230"/>
    </source>
</evidence>
<name>A0ABR2K647_9EUKA</name>